<dbReference type="EMBL" id="JARXVE010000010">
    <property type="protein sequence ID" value="MDH6198270.1"/>
    <property type="molecule type" value="Genomic_DNA"/>
</dbReference>
<accession>A0ABT6L5Q4</accession>
<keyword evidence="2" id="KW-1185">Reference proteome</keyword>
<dbReference type="Gene3D" id="1.10.630.10">
    <property type="entry name" value="Cytochrome P450"/>
    <property type="match status" value="1"/>
</dbReference>
<evidence type="ECO:0000313" key="2">
    <source>
        <dbReference type="Proteomes" id="UP001160130"/>
    </source>
</evidence>
<dbReference type="InterPro" id="IPR001128">
    <property type="entry name" value="Cyt_P450"/>
</dbReference>
<sequence>MAQSTNDPVRLPSGPRIPKALVAVAFLAARHRAVAAIGRRYGGAFTVDLPIFGPTVVVSDAELIKDLFTAGGELVGRASNLGHVLGPGSTFSLDGDAHKERRKLLVPPFHGKRMAGYASIVEEEVLREIAGWPLGREFETLQPMMRITLNAILRTVFGAQGALLDELRELLPPMVPLASRMTVLPEVFRRDLGSRSPWGRVQRSRRRYDRSSPR</sequence>
<reference evidence="1 2" key="1">
    <citation type="submission" date="2023-04" db="EMBL/GenBank/DDBJ databases">
        <title>Forest soil microbial communities from Buena Vista Peninsula, Colon Province, Panama.</title>
        <authorList>
            <person name="Bouskill N."/>
        </authorList>
    </citation>
    <scope>NUCLEOTIDE SEQUENCE [LARGE SCALE GENOMIC DNA]</scope>
    <source>
        <strain evidence="1 2">AC80</strain>
    </source>
</reference>
<dbReference type="InterPro" id="IPR036396">
    <property type="entry name" value="Cyt_P450_sf"/>
</dbReference>
<dbReference type="Pfam" id="PF00067">
    <property type="entry name" value="p450"/>
    <property type="match status" value="1"/>
</dbReference>
<dbReference type="SUPFAM" id="SSF48264">
    <property type="entry name" value="Cytochrome P450"/>
    <property type="match status" value="1"/>
</dbReference>
<comment type="caution">
    <text evidence="1">The sequence shown here is derived from an EMBL/GenBank/DDBJ whole genome shotgun (WGS) entry which is preliminary data.</text>
</comment>
<evidence type="ECO:0000313" key="1">
    <source>
        <dbReference type="EMBL" id="MDH6198270.1"/>
    </source>
</evidence>
<proteinExistence type="predicted"/>
<name>A0ABT6L5Q4_9MYCO</name>
<dbReference type="Proteomes" id="UP001160130">
    <property type="component" value="Unassembled WGS sequence"/>
</dbReference>
<protein>
    <submittedName>
        <fullName evidence="1">Cytochrome P450</fullName>
    </submittedName>
</protein>
<organism evidence="1 2">
    <name type="scientific">Mycolicibacterium frederiksbergense</name>
    <dbReference type="NCBI Taxonomy" id="117567"/>
    <lineage>
        <taxon>Bacteria</taxon>
        <taxon>Bacillati</taxon>
        <taxon>Actinomycetota</taxon>
        <taxon>Actinomycetes</taxon>
        <taxon>Mycobacteriales</taxon>
        <taxon>Mycobacteriaceae</taxon>
        <taxon>Mycolicibacterium</taxon>
    </lineage>
</organism>
<gene>
    <name evidence="1" type="ORF">M2272_004929</name>
</gene>